<feature type="transmembrane region" description="Helical" evidence="7">
    <location>
        <begin position="365"/>
        <end position="385"/>
    </location>
</feature>
<dbReference type="GO" id="GO:0015205">
    <property type="term" value="F:nucleobase transmembrane transporter activity"/>
    <property type="evidence" value="ECO:0007669"/>
    <property type="project" value="TreeGrafter"/>
</dbReference>
<dbReference type="STRING" id="1522189.A0A316W5V7"/>
<dbReference type="Pfam" id="PF02133">
    <property type="entry name" value="Transp_cyt_pur"/>
    <property type="match status" value="1"/>
</dbReference>
<organism evidence="8 9">
    <name type="scientific">Ceraceosorus guamensis</name>
    <dbReference type="NCBI Taxonomy" id="1522189"/>
    <lineage>
        <taxon>Eukaryota</taxon>
        <taxon>Fungi</taxon>
        <taxon>Dikarya</taxon>
        <taxon>Basidiomycota</taxon>
        <taxon>Ustilaginomycotina</taxon>
        <taxon>Exobasidiomycetes</taxon>
        <taxon>Ceraceosorales</taxon>
        <taxon>Ceraceosoraceae</taxon>
        <taxon>Ceraceosorus</taxon>
    </lineage>
</organism>
<dbReference type="InterPro" id="IPR012681">
    <property type="entry name" value="NCS1"/>
</dbReference>
<feature type="transmembrane region" description="Helical" evidence="7">
    <location>
        <begin position="236"/>
        <end position="255"/>
    </location>
</feature>
<dbReference type="GO" id="GO:0005886">
    <property type="term" value="C:plasma membrane"/>
    <property type="evidence" value="ECO:0007669"/>
    <property type="project" value="TreeGrafter"/>
</dbReference>
<comment type="similarity">
    <text evidence="2">Belongs to the purine-cytosine permease (2.A.39) family.</text>
</comment>
<keyword evidence="9" id="KW-1185">Reference proteome</keyword>
<dbReference type="GeneID" id="37032854"/>
<evidence type="ECO:0000313" key="8">
    <source>
        <dbReference type="EMBL" id="PWN44478.1"/>
    </source>
</evidence>
<feature type="region of interest" description="Disordered" evidence="6">
    <location>
        <begin position="538"/>
        <end position="577"/>
    </location>
</feature>
<feature type="transmembrane region" description="Helical" evidence="7">
    <location>
        <begin position="451"/>
        <end position="473"/>
    </location>
</feature>
<dbReference type="PANTHER" id="PTHR30618">
    <property type="entry name" value="NCS1 FAMILY PURINE/PYRIMIDINE TRANSPORTER"/>
    <property type="match status" value="1"/>
</dbReference>
<dbReference type="FunFam" id="1.10.4160.10:FF:000001">
    <property type="entry name" value="Uracil permease, putative"/>
    <property type="match status" value="1"/>
</dbReference>
<dbReference type="OrthoDB" id="2018619at2759"/>
<evidence type="ECO:0000256" key="1">
    <source>
        <dbReference type="ARBA" id="ARBA00004141"/>
    </source>
</evidence>
<evidence type="ECO:0000256" key="6">
    <source>
        <dbReference type="SAM" id="MobiDB-lite"/>
    </source>
</evidence>
<evidence type="ECO:0000256" key="4">
    <source>
        <dbReference type="ARBA" id="ARBA00022989"/>
    </source>
</evidence>
<keyword evidence="4 7" id="KW-1133">Transmembrane helix</keyword>
<feature type="transmembrane region" description="Helical" evidence="7">
    <location>
        <begin position="275"/>
        <end position="305"/>
    </location>
</feature>
<proteinExistence type="inferred from homology"/>
<dbReference type="Proteomes" id="UP000245783">
    <property type="component" value="Unassembled WGS sequence"/>
</dbReference>
<reference evidence="8 9" key="1">
    <citation type="journal article" date="2018" name="Mol. Biol. Evol.">
        <title>Broad Genomic Sampling Reveals a Smut Pathogenic Ancestry of the Fungal Clade Ustilaginomycotina.</title>
        <authorList>
            <person name="Kijpornyongpan T."/>
            <person name="Mondo S.J."/>
            <person name="Barry K."/>
            <person name="Sandor L."/>
            <person name="Lee J."/>
            <person name="Lipzen A."/>
            <person name="Pangilinan J."/>
            <person name="LaButti K."/>
            <person name="Hainaut M."/>
            <person name="Henrissat B."/>
            <person name="Grigoriev I.V."/>
            <person name="Spatafora J.W."/>
            <person name="Aime M.C."/>
        </authorList>
    </citation>
    <scope>NUCLEOTIDE SEQUENCE [LARGE SCALE GENOMIC DNA]</scope>
    <source>
        <strain evidence="8 9">MCA 4658</strain>
    </source>
</reference>
<feature type="transmembrane region" description="Helical" evidence="7">
    <location>
        <begin position="326"/>
        <end position="345"/>
    </location>
</feature>
<dbReference type="RefSeq" id="XP_025371638.1">
    <property type="nucleotide sequence ID" value="XM_025510984.1"/>
</dbReference>
<feature type="transmembrane region" description="Helical" evidence="7">
    <location>
        <begin position="102"/>
        <end position="120"/>
    </location>
</feature>
<feature type="transmembrane region" description="Helical" evidence="7">
    <location>
        <begin position="132"/>
        <end position="149"/>
    </location>
</feature>
<evidence type="ECO:0000256" key="2">
    <source>
        <dbReference type="ARBA" id="ARBA00008974"/>
    </source>
</evidence>
<dbReference type="Gene3D" id="1.10.4160.10">
    <property type="entry name" value="Hydantoin permease"/>
    <property type="match status" value="1"/>
</dbReference>
<feature type="transmembrane region" description="Helical" evidence="7">
    <location>
        <begin position="480"/>
        <end position="498"/>
    </location>
</feature>
<feature type="transmembrane region" description="Helical" evidence="7">
    <location>
        <begin position="170"/>
        <end position="188"/>
    </location>
</feature>
<feature type="transmembrane region" description="Helical" evidence="7">
    <location>
        <begin position="194"/>
        <end position="215"/>
    </location>
</feature>
<accession>A0A316W5V7</accession>
<evidence type="ECO:0000256" key="7">
    <source>
        <dbReference type="SAM" id="Phobius"/>
    </source>
</evidence>
<name>A0A316W5V7_9BASI</name>
<dbReference type="InterPro" id="IPR001248">
    <property type="entry name" value="Pur-cyt_permease"/>
</dbReference>
<keyword evidence="3 7" id="KW-0812">Transmembrane</keyword>
<feature type="transmembrane region" description="Helical" evidence="7">
    <location>
        <begin position="70"/>
        <end position="90"/>
    </location>
</feature>
<sequence>MGRVTRRLRVPDAPEGTRSELFLLNHDLQPVPKEKRAWSARNFAMFWIADSVNINSMQIASSAMVAGLTWWEALIATALGYSITACFIVMSARLGAVYHVPFPVIVRSSFGLFGAIWPVINRAVMACVWQGVQAWIGGTCMGVMMRAIIPGYNNIPNKLSPSVGIESKDLLSFWLFGLINLLCVLPSPQKLRHIFTVKAVVAPIALVAFLAWTLADAGGLGQVIRQPATISGSTRGWAFVGAVFACISNNATLITNQADFARLSSKKSDTVLPQLLTMPLGFTITSLFGVLIAAGGQALTGTLYWDPIGLLNARLDPNPYDSKTRAACFFLGASFVIVQIGLNVAANSLSAGSDFTALLPRYINIRRGSVICWAVGMAYCPWFILSSSSSFTTYLSAYSLFLSSIIGVMMADYYVLRRGWIDVPALFRAHNATGDGKSQFYYNFGFNWRAYAGYVAGIAMSVTGFAGVLGANVSIVAERIYTLAFPIGFLVSGIVYLACNHFSPVPETVNLKRDRKTWLEPRGPTGWEDSYWTGSEPAATAAIDEENQSSQISSKDEKTSAEGATMTNKPAVATVDY</sequence>
<dbReference type="CDD" id="cd11482">
    <property type="entry name" value="SLC-NCS1sbd_NRT1-like"/>
    <property type="match status" value="1"/>
</dbReference>
<dbReference type="EMBL" id="KZ819361">
    <property type="protein sequence ID" value="PWN44478.1"/>
    <property type="molecule type" value="Genomic_DNA"/>
</dbReference>
<dbReference type="PANTHER" id="PTHR30618:SF2">
    <property type="entry name" value="ALLANTOIN PERMEASE-RELATED"/>
    <property type="match status" value="1"/>
</dbReference>
<dbReference type="AlphaFoldDB" id="A0A316W5V7"/>
<dbReference type="InterPro" id="IPR045225">
    <property type="entry name" value="Uracil/uridine/allantoin_perm"/>
</dbReference>
<dbReference type="FunCoup" id="A0A316W5V7">
    <property type="interactions" value="289"/>
</dbReference>
<dbReference type="NCBIfam" id="TIGR00800">
    <property type="entry name" value="ncs1"/>
    <property type="match status" value="1"/>
</dbReference>
<feature type="transmembrane region" description="Helical" evidence="7">
    <location>
        <begin position="397"/>
        <end position="416"/>
    </location>
</feature>
<gene>
    <name evidence="8" type="ORF">IE81DRAFT_21319</name>
</gene>
<evidence type="ECO:0000256" key="3">
    <source>
        <dbReference type="ARBA" id="ARBA00022692"/>
    </source>
</evidence>
<evidence type="ECO:0000313" key="9">
    <source>
        <dbReference type="Proteomes" id="UP000245783"/>
    </source>
</evidence>
<protein>
    <submittedName>
        <fullName evidence="8">Putative uracil permease</fullName>
    </submittedName>
</protein>
<evidence type="ECO:0000256" key="5">
    <source>
        <dbReference type="ARBA" id="ARBA00023136"/>
    </source>
</evidence>
<keyword evidence="5 7" id="KW-0472">Membrane</keyword>
<comment type="subcellular location">
    <subcellularLocation>
        <location evidence="1">Membrane</location>
        <topology evidence="1">Multi-pass membrane protein</topology>
    </subcellularLocation>
</comment>
<dbReference type="InParanoid" id="A0A316W5V7"/>